<evidence type="ECO:0000256" key="1">
    <source>
        <dbReference type="ARBA" id="ARBA00004141"/>
    </source>
</evidence>
<feature type="transmembrane region" description="Helical" evidence="5">
    <location>
        <begin position="21"/>
        <end position="50"/>
    </location>
</feature>
<evidence type="ECO:0000256" key="2">
    <source>
        <dbReference type="ARBA" id="ARBA00022692"/>
    </source>
</evidence>
<keyword evidence="3 5" id="KW-1133">Transmembrane helix</keyword>
<feature type="transmembrane region" description="Helical" evidence="5">
    <location>
        <begin position="210"/>
        <end position="237"/>
    </location>
</feature>
<organism evidence="6">
    <name type="scientific">Schistocephalus solidus</name>
    <name type="common">Tapeworm</name>
    <dbReference type="NCBI Taxonomy" id="70667"/>
    <lineage>
        <taxon>Eukaryota</taxon>
        <taxon>Metazoa</taxon>
        <taxon>Spiralia</taxon>
        <taxon>Lophotrochozoa</taxon>
        <taxon>Platyhelminthes</taxon>
        <taxon>Cestoda</taxon>
        <taxon>Eucestoda</taxon>
        <taxon>Diphyllobothriidea</taxon>
        <taxon>Diphyllobothriidae</taxon>
        <taxon>Schistocephalus</taxon>
    </lineage>
</organism>
<accession>A0A0X3PUH2</accession>
<keyword evidence="4 5" id="KW-0472">Membrane</keyword>
<evidence type="ECO:0000256" key="4">
    <source>
        <dbReference type="ARBA" id="ARBA00023136"/>
    </source>
</evidence>
<feature type="non-terminal residue" evidence="6">
    <location>
        <position position="1"/>
    </location>
</feature>
<comment type="subcellular location">
    <subcellularLocation>
        <location evidence="1">Membrane</location>
        <topology evidence="1">Multi-pass membrane protein</topology>
    </subcellularLocation>
</comment>
<sequence length="242" mass="26395">FARFRITLPRMRSRSMFSKDVYWLRSLVGVTGCISWLFACGSVAYALAVIASGEYAVVDHLESIEVKSGLLLIALSGAATMITGMIGSCGALRFARNSLLLYSCVATIECLGFLAAGSLALHSRMGLELDLRRKFDRLLLHFDPTSAPLNAETQRLDSIQALLKCCGKNGKGDFESATTPHSCIRMAFADQGCLRISMNWLMTGLFHQSIVGFVGALLLLFSLFFSALLFCSLLGTLENAWI</sequence>
<evidence type="ECO:0000256" key="3">
    <source>
        <dbReference type="ARBA" id="ARBA00022989"/>
    </source>
</evidence>
<dbReference type="AlphaFoldDB" id="A0A0X3PUH2"/>
<dbReference type="EMBL" id="GEEE01009488">
    <property type="protein sequence ID" value="JAP53737.1"/>
    <property type="molecule type" value="Transcribed_RNA"/>
</dbReference>
<evidence type="ECO:0000313" key="6">
    <source>
        <dbReference type="EMBL" id="JAP53737.1"/>
    </source>
</evidence>
<protein>
    <submittedName>
        <fullName evidence="6">Tetraspanin-11</fullName>
    </submittedName>
</protein>
<feature type="transmembrane region" description="Helical" evidence="5">
    <location>
        <begin position="99"/>
        <end position="121"/>
    </location>
</feature>
<dbReference type="GO" id="GO:0016020">
    <property type="term" value="C:membrane"/>
    <property type="evidence" value="ECO:0007669"/>
    <property type="project" value="UniProtKB-SubCell"/>
</dbReference>
<evidence type="ECO:0000256" key="5">
    <source>
        <dbReference type="SAM" id="Phobius"/>
    </source>
</evidence>
<proteinExistence type="predicted"/>
<dbReference type="PANTHER" id="PTHR19282">
    <property type="entry name" value="TETRASPANIN"/>
    <property type="match status" value="1"/>
</dbReference>
<dbReference type="Pfam" id="PF00335">
    <property type="entry name" value="Tetraspanin"/>
    <property type="match status" value="1"/>
</dbReference>
<dbReference type="SUPFAM" id="SSF48652">
    <property type="entry name" value="Tetraspanin"/>
    <property type="match status" value="1"/>
</dbReference>
<name>A0A0X3PUH2_SCHSO</name>
<dbReference type="InterPro" id="IPR018499">
    <property type="entry name" value="Tetraspanin/Peripherin"/>
</dbReference>
<dbReference type="InterPro" id="IPR008952">
    <property type="entry name" value="Tetraspanin_EC2_sf"/>
</dbReference>
<gene>
    <name evidence="6" type="primary">TSN11</name>
    <name evidence="6" type="ORF">TR96212</name>
</gene>
<keyword evidence="2 5" id="KW-0812">Transmembrane</keyword>
<feature type="transmembrane region" description="Helical" evidence="5">
    <location>
        <begin position="70"/>
        <end position="92"/>
    </location>
</feature>
<dbReference type="Gene3D" id="1.10.1450.10">
    <property type="entry name" value="Tetraspanin"/>
    <property type="match status" value="1"/>
</dbReference>
<reference evidence="6" key="1">
    <citation type="submission" date="2016-01" db="EMBL/GenBank/DDBJ databases">
        <title>Reference transcriptome for the parasite Schistocephalus solidus: insights into the molecular evolution of parasitism.</title>
        <authorList>
            <person name="Hebert F.O."/>
            <person name="Grambauer S."/>
            <person name="Barber I."/>
            <person name="Landry C.R."/>
            <person name="Aubin-Horth N."/>
        </authorList>
    </citation>
    <scope>NUCLEOTIDE SEQUENCE</scope>
</reference>